<feature type="region of interest" description="Disordered" evidence="2">
    <location>
        <begin position="1"/>
        <end position="23"/>
    </location>
</feature>
<keyword evidence="3" id="KW-1133">Transmembrane helix</keyword>
<keyword evidence="3" id="KW-0472">Membrane</keyword>
<feature type="coiled-coil region" evidence="1">
    <location>
        <begin position="73"/>
        <end position="100"/>
    </location>
</feature>
<evidence type="ECO:0000313" key="4">
    <source>
        <dbReference type="EMBL" id="PCJ24478.1"/>
    </source>
</evidence>
<evidence type="ECO:0000256" key="1">
    <source>
        <dbReference type="SAM" id="Coils"/>
    </source>
</evidence>
<reference evidence="5" key="1">
    <citation type="submission" date="2017-08" db="EMBL/GenBank/DDBJ databases">
        <title>A dynamic microbial community with high functional redundancy inhabits the cold, oxic subseafloor aquifer.</title>
        <authorList>
            <person name="Tully B.J."/>
            <person name="Wheat C.G."/>
            <person name="Glazer B.T."/>
            <person name="Huber J.A."/>
        </authorList>
    </citation>
    <scope>NUCLEOTIDE SEQUENCE [LARGE SCALE GENOMIC DNA]</scope>
</reference>
<accession>A0A2A5B076</accession>
<keyword evidence="3" id="KW-0812">Transmembrane</keyword>
<evidence type="ECO:0000313" key="5">
    <source>
        <dbReference type="Proteomes" id="UP000218327"/>
    </source>
</evidence>
<proteinExistence type="predicted"/>
<protein>
    <submittedName>
        <fullName evidence="4">Uncharacterized protein</fullName>
    </submittedName>
</protein>
<evidence type="ECO:0000256" key="2">
    <source>
        <dbReference type="SAM" id="MobiDB-lite"/>
    </source>
</evidence>
<keyword evidence="1" id="KW-0175">Coiled coil</keyword>
<comment type="caution">
    <text evidence="4">The sequence shown here is derived from an EMBL/GenBank/DDBJ whole genome shotgun (WGS) entry which is preliminary data.</text>
</comment>
<dbReference type="Gene3D" id="1.10.287.1490">
    <property type="match status" value="1"/>
</dbReference>
<name>A0A2A5B076_9GAMM</name>
<sequence>MRDNDELKNIPPMVPDRDDVDSHLSNRKAQGQDIVRSSHYTELVKVSTWPVRIMLALIVLVLGASGYGAYIGYDIYQGNLRQAELRLGDLERRLALAGDDVDESTLNIIDRMDFNFSEIDKLWAARRVINSTIGGVQSEVTKLSQANDGQNETIANNSQQIASSNQSLMASQTRINALNTEFSQLVQSVTDLNQGVQELEVMRSDLSSIRQALNSGDSTVLGLVGRLEYIEGSMESVNAHRLQINESLFRLQENIEALQISIGGVGVR</sequence>
<dbReference type="Proteomes" id="UP000218327">
    <property type="component" value="Unassembled WGS sequence"/>
</dbReference>
<gene>
    <name evidence="4" type="ORF">COA96_09530</name>
</gene>
<dbReference type="EMBL" id="NVVJ01000026">
    <property type="protein sequence ID" value="PCJ24478.1"/>
    <property type="molecule type" value="Genomic_DNA"/>
</dbReference>
<organism evidence="4 5">
    <name type="scientific">SAR86 cluster bacterium</name>
    <dbReference type="NCBI Taxonomy" id="2030880"/>
    <lineage>
        <taxon>Bacteria</taxon>
        <taxon>Pseudomonadati</taxon>
        <taxon>Pseudomonadota</taxon>
        <taxon>Gammaproteobacteria</taxon>
        <taxon>SAR86 cluster</taxon>
    </lineage>
</organism>
<evidence type="ECO:0000256" key="3">
    <source>
        <dbReference type="SAM" id="Phobius"/>
    </source>
</evidence>
<dbReference type="AlphaFoldDB" id="A0A2A5B076"/>
<feature type="transmembrane region" description="Helical" evidence="3">
    <location>
        <begin position="53"/>
        <end position="73"/>
    </location>
</feature>